<reference evidence="1 2" key="1">
    <citation type="submission" date="2016-09" db="EMBL/GenBank/DDBJ databases">
        <title>Extensive genetic diversity and differential bi-allelic expression allows diatom success in the polar Southern Ocean.</title>
        <authorList>
            <consortium name="DOE Joint Genome Institute"/>
            <person name="Mock T."/>
            <person name="Otillar R.P."/>
            <person name="Strauss J."/>
            <person name="Dupont C."/>
            <person name="Frickenhaus S."/>
            <person name="Maumus F."/>
            <person name="Mcmullan M."/>
            <person name="Sanges R."/>
            <person name="Schmutz J."/>
            <person name="Toseland A."/>
            <person name="Valas R."/>
            <person name="Veluchamy A."/>
            <person name="Ward B.J."/>
            <person name="Allen A."/>
            <person name="Barry K."/>
            <person name="Falciatore A."/>
            <person name="Ferrante M."/>
            <person name="Fortunato A.E."/>
            <person name="Gloeckner G."/>
            <person name="Gruber A."/>
            <person name="Hipkin R."/>
            <person name="Janech M."/>
            <person name="Kroth P."/>
            <person name="Leese F."/>
            <person name="Lindquist E."/>
            <person name="Lyon B.R."/>
            <person name="Martin J."/>
            <person name="Mayer C."/>
            <person name="Parker M."/>
            <person name="Quesneville H."/>
            <person name="Raymond J."/>
            <person name="Uhlig C."/>
            <person name="Valentin K.U."/>
            <person name="Worden A.Z."/>
            <person name="Armbrust E.V."/>
            <person name="Bowler C."/>
            <person name="Green B."/>
            <person name="Moulton V."/>
            <person name="Van Oosterhout C."/>
            <person name="Grigoriev I."/>
        </authorList>
    </citation>
    <scope>NUCLEOTIDE SEQUENCE [LARGE SCALE GENOMIC DNA]</scope>
    <source>
        <strain evidence="1 2">CCMP1102</strain>
    </source>
</reference>
<keyword evidence="2" id="KW-1185">Reference proteome</keyword>
<gene>
    <name evidence="1" type="ORF">FRACYDRAFT_236310</name>
</gene>
<dbReference type="InParanoid" id="A0A1E7FQ10"/>
<dbReference type="KEGG" id="fcy:FRACYDRAFT_236310"/>
<accession>A0A1E7FQ10</accession>
<dbReference type="SUPFAM" id="SSF53850">
    <property type="entry name" value="Periplasmic binding protein-like II"/>
    <property type="match status" value="1"/>
</dbReference>
<organism evidence="1 2">
    <name type="scientific">Fragilariopsis cylindrus CCMP1102</name>
    <dbReference type="NCBI Taxonomy" id="635003"/>
    <lineage>
        <taxon>Eukaryota</taxon>
        <taxon>Sar</taxon>
        <taxon>Stramenopiles</taxon>
        <taxon>Ochrophyta</taxon>
        <taxon>Bacillariophyta</taxon>
        <taxon>Bacillariophyceae</taxon>
        <taxon>Bacillariophycidae</taxon>
        <taxon>Bacillariales</taxon>
        <taxon>Bacillariaceae</taxon>
        <taxon>Fragilariopsis</taxon>
    </lineage>
</organism>
<dbReference type="EMBL" id="KV784355">
    <property type="protein sequence ID" value="OEU20238.1"/>
    <property type="molecule type" value="Genomic_DNA"/>
</dbReference>
<name>A0A1E7FQ10_9STRA</name>
<dbReference type="AlphaFoldDB" id="A0A1E7FQ10"/>
<protein>
    <submittedName>
        <fullName evidence="1">Uncharacterized protein</fullName>
    </submittedName>
</protein>
<sequence length="266" mass="29404">MVSVNKITATATATILQQLAPTGVLPAIASRLNVPLKLVPYEHPDTICTAAEEWQQSRINNSIKQKQQQNQPWDITLIAADSDRELQGIDFTSAYCEIQATCMVPTSSSIYTFDDVNQEGVRLSTKGGGAYDLWVTRNWNNPTIGRSRTLEESYLAYINDNDNDVNNADANNDGRKALAGLRPRLVEDLKRDKEGRHRLLEGSFMSVEQAIGCMKVLKDDDGILSPGHEFLYKFVEESRAPGGLIEELIQKHGMIGRLSVPSSVGP</sequence>
<dbReference type="Proteomes" id="UP000095751">
    <property type="component" value="Unassembled WGS sequence"/>
</dbReference>
<evidence type="ECO:0000313" key="1">
    <source>
        <dbReference type="EMBL" id="OEU20238.1"/>
    </source>
</evidence>
<evidence type="ECO:0000313" key="2">
    <source>
        <dbReference type="Proteomes" id="UP000095751"/>
    </source>
</evidence>
<dbReference type="OrthoDB" id="411584at2759"/>
<proteinExistence type="predicted"/>